<dbReference type="InterPro" id="IPR011109">
    <property type="entry name" value="DNA_bind_recombinase_dom"/>
</dbReference>
<proteinExistence type="predicted"/>
<organism evidence="4 5">
    <name type="scientific">Streptomyces yaizuensis</name>
    <dbReference type="NCBI Taxonomy" id="2989713"/>
    <lineage>
        <taxon>Bacteria</taxon>
        <taxon>Bacillati</taxon>
        <taxon>Actinomycetota</taxon>
        <taxon>Actinomycetes</taxon>
        <taxon>Kitasatosporales</taxon>
        <taxon>Streptomycetaceae</taxon>
        <taxon>Streptomyces</taxon>
    </lineage>
</organism>
<dbReference type="SMART" id="SM00857">
    <property type="entry name" value="Resolvase"/>
    <property type="match status" value="1"/>
</dbReference>
<dbReference type="EMBL" id="BSBI01000019">
    <property type="protein sequence ID" value="GLF99365.1"/>
    <property type="molecule type" value="Genomic_DNA"/>
</dbReference>
<dbReference type="InterPro" id="IPR050639">
    <property type="entry name" value="SSR_resolvase"/>
</dbReference>
<evidence type="ECO:0000313" key="5">
    <source>
        <dbReference type="Proteomes" id="UP001291653"/>
    </source>
</evidence>
<feature type="domain" description="Recombinase" evidence="3">
    <location>
        <begin position="174"/>
        <end position="309"/>
    </location>
</feature>
<dbReference type="InterPro" id="IPR036162">
    <property type="entry name" value="Resolvase-like_N_sf"/>
</dbReference>
<keyword evidence="2" id="KW-0233">DNA recombination</keyword>
<dbReference type="RefSeq" id="WP_323451303.1">
    <property type="nucleotide sequence ID" value="NZ_BSBI01000019.1"/>
</dbReference>
<evidence type="ECO:0000256" key="1">
    <source>
        <dbReference type="ARBA" id="ARBA00023125"/>
    </source>
</evidence>
<evidence type="ECO:0000256" key="2">
    <source>
        <dbReference type="ARBA" id="ARBA00023172"/>
    </source>
</evidence>
<dbReference type="SUPFAM" id="SSF53041">
    <property type="entry name" value="Resolvase-like"/>
    <property type="match status" value="1"/>
</dbReference>
<sequence length="558" mass="60846">MGMTSTDAPVTPYDGCGKCLIGLRRLSRVKGATSSPQRQQALILDAAEAVGGHIIAWADDWEVSGATDPRTRPGFGPWLRDEKGPYNGIVGSAVDRIGRNVVDVLSTAYANHSAGRILVTADHNGVWDLTDSNQENELTLKAMGAQMEHRSIRERNRQETHRARAAGQIANRPSYGYRNVRPAPTQKVTHRELETHSAEVLRDAARRILLDETGTTTPYTEAARLTLAEELSPMDWLAVEYGREPKGSAWGGKALREMLLSEAALGYLMHKGRPVLDKNGKPYRVGPPLWDRATHLALKAKLNPAPGKVSRPRAPMQKTRLGGGLATCGNCGSNIYRNGTTGTNKAPAYRCTAKSRGIPGAQHCGRKRRELTMPDVVAAPIIARAELDAIVEGWFLETFGSLMLMRSVYDPGTGHAAEIADLEAARARLREDRQTGIYDDPADAAWFRDRYAEIGREITELKKLPDRPAGWTTVPTGKTVADEWHATNTEAAKREMLEAHGVKVVLHPAGHGERVVITTTLAHYPGAEAAPLAGDQTHPTMRDGRGNRLNQPAFYAAA</sequence>
<dbReference type="PROSITE" id="PS51737">
    <property type="entry name" value="RECOMBINASE_DNA_BIND"/>
    <property type="match status" value="1"/>
</dbReference>
<evidence type="ECO:0000259" key="3">
    <source>
        <dbReference type="PROSITE" id="PS51737"/>
    </source>
</evidence>
<reference evidence="4 5" key="1">
    <citation type="submission" date="2022-10" db="EMBL/GenBank/DDBJ databases">
        <title>Draft genome sequence of Streptomyces sp. YSPA8.</title>
        <authorList>
            <person name="Moriuchi R."/>
            <person name="Dohra H."/>
            <person name="Yamamura H."/>
            <person name="Kodani S."/>
        </authorList>
    </citation>
    <scope>NUCLEOTIDE SEQUENCE [LARGE SCALE GENOMIC DNA]</scope>
    <source>
        <strain evidence="4 5">YSPA8</strain>
    </source>
</reference>
<dbReference type="InterPro" id="IPR006119">
    <property type="entry name" value="Resolv_N"/>
</dbReference>
<dbReference type="InterPro" id="IPR038109">
    <property type="entry name" value="DNA_bind_recomb_sf"/>
</dbReference>
<dbReference type="Proteomes" id="UP001291653">
    <property type="component" value="Unassembled WGS sequence"/>
</dbReference>
<evidence type="ECO:0000313" key="4">
    <source>
        <dbReference type="EMBL" id="GLF99365.1"/>
    </source>
</evidence>
<protein>
    <submittedName>
        <fullName evidence="4">Recombinase family protein</fullName>
    </submittedName>
</protein>
<dbReference type="CDD" id="cd00338">
    <property type="entry name" value="Ser_Recombinase"/>
    <property type="match status" value="1"/>
</dbReference>
<accession>A0ABQ5PA47</accession>
<keyword evidence="1" id="KW-0238">DNA-binding</keyword>
<dbReference type="PANTHER" id="PTHR30461:SF2">
    <property type="entry name" value="SERINE RECOMBINASE PINE-RELATED"/>
    <property type="match status" value="1"/>
</dbReference>
<comment type="caution">
    <text evidence="4">The sequence shown here is derived from an EMBL/GenBank/DDBJ whole genome shotgun (WGS) entry which is preliminary data.</text>
</comment>
<dbReference type="Gene3D" id="3.90.1750.20">
    <property type="entry name" value="Putative Large Serine Recombinase, Chain B, Domain 2"/>
    <property type="match status" value="1"/>
</dbReference>
<dbReference type="PANTHER" id="PTHR30461">
    <property type="entry name" value="DNA-INVERTASE FROM LAMBDOID PROPHAGE"/>
    <property type="match status" value="1"/>
</dbReference>
<dbReference type="Pfam" id="PF00239">
    <property type="entry name" value="Resolvase"/>
    <property type="match status" value="1"/>
</dbReference>
<name>A0ABQ5PA47_9ACTN</name>
<keyword evidence="5" id="KW-1185">Reference proteome</keyword>
<dbReference type="Gene3D" id="3.40.50.1390">
    <property type="entry name" value="Resolvase, N-terminal catalytic domain"/>
    <property type="match status" value="1"/>
</dbReference>
<gene>
    <name evidence="4" type="ORF">SYYSPA8_33730</name>
</gene>